<dbReference type="InterPro" id="IPR006368">
    <property type="entry name" value="GDP_Man_deHydtase"/>
</dbReference>
<evidence type="ECO:0000256" key="5">
    <source>
        <dbReference type="ARBA" id="ARBA00023239"/>
    </source>
</evidence>
<dbReference type="InterPro" id="IPR016040">
    <property type="entry name" value="NAD(P)-bd_dom"/>
</dbReference>
<feature type="active site" description="Nucleophile" evidence="7">
    <location>
        <position position="182"/>
    </location>
</feature>
<keyword evidence="10" id="KW-1185">Reference proteome</keyword>
<dbReference type="Pfam" id="PF16363">
    <property type="entry name" value="GDP_Man_Dehyd"/>
    <property type="match status" value="1"/>
</dbReference>
<dbReference type="InterPro" id="IPR036291">
    <property type="entry name" value="NAD(P)-bd_dom_sf"/>
</dbReference>
<dbReference type="SUPFAM" id="SSF51735">
    <property type="entry name" value="NAD(P)-binding Rossmann-fold domains"/>
    <property type="match status" value="1"/>
</dbReference>
<dbReference type="HAMAP" id="MF_00955">
    <property type="entry name" value="GDP_Man_dehydratase"/>
    <property type="match status" value="1"/>
</dbReference>
<dbReference type="FunFam" id="3.40.50.720:FF:000924">
    <property type="entry name" value="GDP-mannose 4,6 dehydratase"/>
    <property type="match status" value="1"/>
</dbReference>
<dbReference type="GO" id="GO:0008446">
    <property type="term" value="F:GDP-mannose 4,6-dehydratase activity"/>
    <property type="evidence" value="ECO:0007669"/>
    <property type="project" value="UniProtKB-UniRule"/>
</dbReference>
<dbReference type="GO" id="GO:0070401">
    <property type="term" value="F:NADP+ binding"/>
    <property type="evidence" value="ECO:0007669"/>
    <property type="project" value="UniProtKB-UniRule"/>
</dbReference>
<dbReference type="Proteomes" id="UP000316598">
    <property type="component" value="Unassembled WGS sequence"/>
</dbReference>
<evidence type="ECO:0000313" key="9">
    <source>
        <dbReference type="EMBL" id="TWT52636.1"/>
    </source>
</evidence>
<dbReference type="RefSeq" id="WP_146512973.1">
    <property type="nucleotide sequence ID" value="NZ_SJPI01000001.1"/>
</dbReference>
<comment type="function">
    <text evidence="6 7">Catalyzes the conversion of GDP-D-mannose to GDP-4-dehydro-6-deoxy-D-mannose.</text>
</comment>
<comment type="cofactor">
    <cofactor evidence="2 7">
        <name>NADP(+)</name>
        <dbReference type="ChEBI" id="CHEBI:58349"/>
    </cofactor>
</comment>
<dbReference type="EC" id="4.2.1.47" evidence="4 7"/>
<dbReference type="GO" id="GO:0042351">
    <property type="term" value="P:'de novo' GDP-L-fucose biosynthetic process"/>
    <property type="evidence" value="ECO:0007669"/>
    <property type="project" value="TreeGrafter"/>
</dbReference>
<dbReference type="PANTHER" id="PTHR43715:SF1">
    <property type="entry name" value="GDP-MANNOSE 4,6 DEHYDRATASE"/>
    <property type="match status" value="1"/>
</dbReference>
<evidence type="ECO:0000256" key="4">
    <source>
        <dbReference type="ARBA" id="ARBA00011989"/>
    </source>
</evidence>
<evidence type="ECO:0000259" key="8">
    <source>
        <dbReference type="Pfam" id="PF16363"/>
    </source>
</evidence>
<evidence type="ECO:0000256" key="2">
    <source>
        <dbReference type="ARBA" id="ARBA00001937"/>
    </source>
</evidence>
<dbReference type="EMBL" id="SJPI01000001">
    <property type="protein sequence ID" value="TWT52636.1"/>
    <property type="molecule type" value="Genomic_DNA"/>
</dbReference>
<sequence>MPTALITGITGQDGSYLSELLLEKGYTVHGLVRRSSNTARVRLDSLFADKSTYEERLFLHYAELDDATTIRRILIRCQADEVYHLAGQSHVGASFDIPETTCQFTAMGTLKLLEILRDLEKRPRLVHISSSEVFGRPDHSLQNERTPMRPVTPYGIAKAFATQMVSLYRESFDLFACNAICYNHESPRRGESFVTRKITRAAAAIASGSTEKLKLGSLDSTRDWGYAPEYVEGMWRMLQQPTADDYILATGTSHSIEEFLNAAFECVDLNWRDHVVQDARYMRPSEVSQLVGDAHKARSILGWTPQTQLNELAHLMVNADLLRISSL</sequence>
<dbReference type="CDD" id="cd05260">
    <property type="entry name" value="GDP_MD_SDR_e"/>
    <property type="match status" value="1"/>
</dbReference>
<dbReference type="Gene3D" id="3.40.50.720">
    <property type="entry name" value="NAD(P)-binding Rossmann-like Domain"/>
    <property type="match status" value="1"/>
</dbReference>
<feature type="domain" description="NAD(P)-binding" evidence="8">
    <location>
        <begin position="5"/>
        <end position="316"/>
    </location>
</feature>
<dbReference type="PANTHER" id="PTHR43715">
    <property type="entry name" value="GDP-MANNOSE 4,6-DEHYDRATASE"/>
    <property type="match status" value="1"/>
</dbReference>
<reference evidence="9 10" key="1">
    <citation type="submission" date="2019-02" db="EMBL/GenBank/DDBJ databases">
        <title>Deep-cultivation of Planctomycetes and their phenomic and genomic characterization uncovers novel biology.</title>
        <authorList>
            <person name="Wiegand S."/>
            <person name="Jogler M."/>
            <person name="Boedeker C."/>
            <person name="Pinto D."/>
            <person name="Vollmers J."/>
            <person name="Rivas-Marin E."/>
            <person name="Kohn T."/>
            <person name="Peeters S.H."/>
            <person name="Heuer A."/>
            <person name="Rast P."/>
            <person name="Oberbeckmann S."/>
            <person name="Bunk B."/>
            <person name="Jeske O."/>
            <person name="Meyerdierks A."/>
            <person name="Storesund J.E."/>
            <person name="Kallscheuer N."/>
            <person name="Luecker S."/>
            <person name="Lage O.M."/>
            <person name="Pohl T."/>
            <person name="Merkel B.J."/>
            <person name="Hornburger P."/>
            <person name="Mueller R.-W."/>
            <person name="Bruemmer F."/>
            <person name="Labrenz M."/>
            <person name="Spormann A.M."/>
            <person name="Op Den Camp H."/>
            <person name="Overmann J."/>
            <person name="Amann R."/>
            <person name="Jetten M.S.M."/>
            <person name="Mascher T."/>
            <person name="Medema M.H."/>
            <person name="Devos D.P."/>
            <person name="Kaster A.-K."/>
            <person name="Ovreas L."/>
            <person name="Rohde M."/>
            <person name="Galperin M.Y."/>
            <person name="Jogler C."/>
        </authorList>
    </citation>
    <scope>NUCLEOTIDE SEQUENCE [LARGE SCALE GENOMIC DNA]</scope>
    <source>
        <strain evidence="9 10">Pla22</strain>
    </source>
</reference>
<dbReference type="OrthoDB" id="9779041at2"/>
<comment type="caution">
    <text evidence="7">Lacks conserved residue(s) required for the propagation of feature annotation.</text>
</comment>
<keyword evidence="7" id="KW-0521">NADP</keyword>
<comment type="caution">
    <text evidence="9">The sequence shown here is derived from an EMBL/GenBank/DDBJ whole genome shotgun (WGS) entry which is preliminary data.</text>
</comment>
<keyword evidence="5 7" id="KW-0456">Lyase</keyword>
<evidence type="ECO:0000313" key="10">
    <source>
        <dbReference type="Proteomes" id="UP000316598"/>
    </source>
</evidence>
<proteinExistence type="inferred from homology"/>
<dbReference type="Gene3D" id="3.90.25.10">
    <property type="entry name" value="UDP-galactose 4-epimerase, domain 1"/>
    <property type="match status" value="1"/>
</dbReference>
<evidence type="ECO:0000256" key="3">
    <source>
        <dbReference type="ARBA" id="ARBA00009263"/>
    </source>
</evidence>
<comment type="catalytic activity">
    <reaction evidence="1 7">
        <text>GDP-alpha-D-mannose = GDP-4-dehydro-alpha-D-rhamnose + H2O</text>
        <dbReference type="Rhea" id="RHEA:23820"/>
        <dbReference type="ChEBI" id="CHEBI:15377"/>
        <dbReference type="ChEBI" id="CHEBI:57527"/>
        <dbReference type="ChEBI" id="CHEBI:57964"/>
        <dbReference type="EC" id="4.2.1.47"/>
    </reaction>
</comment>
<dbReference type="AlphaFoldDB" id="A0A5C5WPB1"/>
<protein>
    <recommendedName>
        <fullName evidence="4 7">GDP-mannose 4,6-dehydratase</fullName>
        <ecNumber evidence="4 7">4.2.1.47</ecNumber>
    </recommendedName>
    <alternativeName>
        <fullName evidence="7">GDP-D-mannose dehydratase</fullName>
    </alternativeName>
</protein>
<gene>
    <name evidence="9" type="primary">gmd_1</name>
    <name evidence="7" type="synonym">gmd</name>
    <name evidence="9" type="ORF">Pla22_02620</name>
</gene>
<evidence type="ECO:0000256" key="7">
    <source>
        <dbReference type="HAMAP-Rule" id="MF_00955"/>
    </source>
</evidence>
<evidence type="ECO:0000256" key="6">
    <source>
        <dbReference type="ARBA" id="ARBA00059383"/>
    </source>
</evidence>
<name>A0A5C5WPB1_9BACT</name>
<evidence type="ECO:0000256" key="1">
    <source>
        <dbReference type="ARBA" id="ARBA00000188"/>
    </source>
</evidence>
<comment type="similarity">
    <text evidence="3 7">Belongs to the NAD(P)-dependent epimerase/dehydratase family. GDP-mannose 4,6-dehydratase subfamily.</text>
</comment>
<accession>A0A5C5WPB1</accession>
<organism evidence="9 10">
    <name type="scientific">Rubripirellula amarantea</name>
    <dbReference type="NCBI Taxonomy" id="2527999"/>
    <lineage>
        <taxon>Bacteria</taxon>
        <taxon>Pseudomonadati</taxon>
        <taxon>Planctomycetota</taxon>
        <taxon>Planctomycetia</taxon>
        <taxon>Pirellulales</taxon>
        <taxon>Pirellulaceae</taxon>
        <taxon>Rubripirellula</taxon>
    </lineage>
</organism>